<dbReference type="SMART" id="SM00116">
    <property type="entry name" value="CBS"/>
    <property type="match status" value="2"/>
</dbReference>
<feature type="domain" description="CBS" evidence="3">
    <location>
        <begin position="77"/>
        <end position="132"/>
    </location>
</feature>
<evidence type="ECO:0000313" key="5">
    <source>
        <dbReference type="Proteomes" id="UP000463961"/>
    </source>
</evidence>
<dbReference type="InterPro" id="IPR044725">
    <property type="entry name" value="CBSX3_CBS_dom"/>
</dbReference>
<dbReference type="OrthoDB" id="9807125at2"/>
<dbReference type="PANTHER" id="PTHR43080">
    <property type="entry name" value="CBS DOMAIN-CONTAINING PROTEIN CBSX3, MITOCHONDRIAL"/>
    <property type="match status" value="1"/>
</dbReference>
<organism evidence="4 5">
    <name type="scientific">Fluviibacter phosphoraccumulans</name>
    <dbReference type="NCBI Taxonomy" id="1751046"/>
    <lineage>
        <taxon>Bacteria</taxon>
        <taxon>Pseudomonadati</taxon>
        <taxon>Pseudomonadota</taxon>
        <taxon>Betaproteobacteria</taxon>
        <taxon>Rhodocyclales</taxon>
        <taxon>Fluviibacteraceae</taxon>
        <taxon>Fluviibacter</taxon>
    </lineage>
</organism>
<dbReference type="EMBL" id="AP022345">
    <property type="protein sequence ID" value="BBU69844.1"/>
    <property type="molecule type" value="Genomic_DNA"/>
</dbReference>
<dbReference type="Gene3D" id="3.10.580.10">
    <property type="entry name" value="CBS-domain"/>
    <property type="match status" value="1"/>
</dbReference>
<evidence type="ECO:0000313" key="4">
    <source>
        <dbReference type="EMBL" id="BBU69844.1"/>
    </source>
</evidence>
<dbReference type="InterPro" id="IPR051257">
    <property type="entry name" value="Diverse_CBS-Domain"/>
</dbReference>
<accession>A0A7R6R8C6</accession>
<dbReference type="Pfam" id="PF00571">
    <property type="entry name" value="CBS"/>
    <property type="match status" value="2"/>
</dbReference>
<evidence type="ECO:0000259" key="3">
    <source>
        <dbReference type="PROSITE" id="PS51371"/>
    </source>
</evidence>
<dbReference type="AlphaFoldDB" id="A0A7R6R8C6"/>
<dbReference type="CDD" id="cd04623">
    <property type="entry name" value="CBS_pair_bac_euk"/>
    <property type="match status" value="1"/>
</dbReference>
<protein>
    <submittedName>
        <fullName evidence="4">Inosine-5-monophosphate dehydrogenase</fullName>
    </submittedName>
</protein>
<dbReference type="InterPro" id="IPR046342">
    <property type="entry name" value="CBS_dom_sf"/>
</dbReference>
<feature type="domain" description="CBS" evidence="3">
    <location>
        <begin position="12"/>
        <end position="68"/>
    </location>
</feature>
<proteinExistence type="predicted"/>
<dbReference type="Proteomes" id="UP000463961">
    <property type="component" value="Chromosome"/>
</dbReference>
<dbReference type="SUPFAM" id="SSF54631">
    <property type="entry name" value="CBS-domain pair"/>
    <property type="match status" value="1"/>
</dbReference>
<dbReference type="PANTHER" id="PTHR43080:SF2">
    <property type="entry name" value="CBS DOMAIN-CONTAINING PROTEIN"/>
    <property type="match status" value="1"/>
</dbReference>
<keyword evidence="1 2" id="KW-0129">CBS domain</keyword>
<reference evidence="5" key="1">
    <citation type="submission" date="2020-01" db="EMBL/GenBank/DDBJ databases">
        <title>Phosphoaccumulans saitamaens gen. nov., sp. nov., a polyphosphate accumulating bacterium isolated from surface river water.</title>
        <authorList>
            <person name="Watanabe K."/>
            <person name="Suda W."/>
        </authorList>
    </citation>
    <scope>NUCLEOTIDE SEQUENCE [LARGE SCALE GENOMIC DNA]</scope>
    <source>
        <strain evidence="5">ICHIAU1</strain>
    </source>
</reference>
<gene>
    <name evidence="4" type="ORF">ICHIAU1_21270</name>
</gene>
<name>A0A7R6R8C6_9RHOO</name>
<evidence type="ECO:0000256" key="1">
    <source>
        <dbReference type="ARBA" id="ARBA00023122"/>
    </source>
</evidence>
<dbReference type="InterPro" id="IPR000644">
    <property type="entry name" value="CBS_dom"/>
</dbReference>
<sequence>MSLTVRQLLNHKTSGVYATRPDASVLEALELMAREDISSVLVMEGDSLKGIFTERDYARKVILRGRNSRDTVIRELMTSHLITMSPDQTIDDCMSIMTEKHIRHLPVLEGEKVIGLISIGDVVKSIIAGHEETIQQLAGYIAGDLKT</sequence>
<dbReference type="RefSeq" id="WP_162049483.1">
    <property type="nucleotide sequence ID" value="NZ_AP022345.1"/>
</dbReference>
<keyword evidence="5" id="KW-1185">Reference proteome</keyword>
<evidence type="ECO:0000256" key="2">
    <source>
        <dbReference type="PROSITE-ProRule" id="PRU00703"/>
    </source>
</evidence>
<dbReference type="PROSITE" id="PS51371">
    <property type="entry name" value="CBS"/>
    <property type="match status" value="2"/>
</dbReference>